<comment type="subcellular location">
    <subcellularLocation>
        <location evidence="1 6">Cytoplasm</location>
        <location evidence="1 6">Cytoskeleton</location>
        <location evidence="1 6">Microtubule organizing center</location>
    </subcellularLocation>
</comment>
<keyword evidence="3 6" id="KW-0963">Cytoplasm</keyword>
<dbReference type="GO" id="GO:0005874">
    <property type="term" value="C:microtubule"/>
    <property type="evidence" value="ECO:0007669"/>
    <property type="project" value="UniProtKB-KW"/>
</dbReference>
<dbReference type="InterPro" id="IPR040457">
    <property type="entry name" value="GCP_C"/>
</dbReference>
<organism evidence="10">
    <name type="scientific">Bionectria ochroleuca</name>
    <name type="common">Gliocladium roseum</name>
    <dbReference type="NCBI Taxonomy" id="29856"/>
    <lineage>
        <taxon>Eukaryota</taxon>
        <taxon>Fungi</taxon>
        <taxon>Dikarya</taxon>
        <taxon>Ascomycota</taxon>
        <taxon>Pezizomycotina</taxon>
        <taxon>Sordariomycetes</taxon>
        <taxon>Hypocreomycetidae</taxon>
        <taxon>Hypocreales</taxon>
        <taxon>Bionectriaceae</taxon>
        <taxon>Clonostachys</taxon>
    </lineage>
</organism>
<evidence type="ECO:0000256" key="4">
    <source>
        <dbReference type="ARBA" id="ARBA00022701"/>
    </source>
</evidence>
<evidence type="ECO:0000256" key="6">
    <source>
        <dbReference type="RuleBase" id="RU363050"/>
    </source>
</evidence>
<dbReference type="GO" id="GO:0000922">
    <property type="term" value="C:spindle pole"/>
    <property type="evidence" value="ECO:0007669"/>
    <property type="project" value="InterPro"/>
</dbReference>
<dbReference type="InterPro" id="IPR041470">
    <property type="entry name" value="GCP_N"/>
</dbReference>
<evidence type="ECO:0000256" key="7">
    <source>
        <dbReference type="SAM" id="MobiDB-lite"/>
    </source>
</evidence>
<name>A0A0B7JUE9_BIOOC</name>
<evidence type="ECO:0000259" key="8">
    <source>
        <dbReference type="Pfam" id="PF04130"/>
    </source>
</evidence>
<dbReference type="InterPro" id="IPR007259">
    <property type="entry name" value="GCP"/>
</dbReference>
<evidence type="ECO:0000256" key="1">
    <source>
        <dbReference type="ARBA" id="ARBA00004267"/>
    </source>
</evidence>
<dbReference type="GO" id="GO:0000278">
    <property type="term" value="P:mitotic cell cycle"/>
    <property type="evidence" value="ECO:0007669"/>
    <property type="project" value="TreeGrafter"/>
</dbReference>
<dbReference type="GO" id="GO:0000930">
    <property type="term" value="C:gamma-tubulin complex"/>
    <property type="evidence" value="ECO:0007669"/>
    <property type="project" value="TreeGrafter"/>
</dbReference>
<evidence type="ECO:0000256" key="3">
    <source>
        <dbReference type="ARBA" id="ARBA00022490"/>
    </source>
</evidence>
<proteinExistence type="inferred from homology"/>
<dbReference type="InterPro" id="IPR042241">
    <property type="entry name" value="GCP_C_sf"/>
</dbReference>
<dbReference type="Gene3D" id="1.20.120.1900">
    <property type="entry name" value="Gamma-tubulin complex, C-terminal domain"/>
    <property type="match status" value="1"/>
</dbReference>
<evidence type="ECO:0000256" key="2">
    <source>
        <dbReference type="ARBA" id="ARBA00010337"/>
    </source>
</evidence>
<keyword evidence="5 6" id="KW-0206">Cytoskeleton</keyword>
<evidence type="ECO:0000313" key="10">
    <source>
        <dbReference type="EMBL" id="CEO46116.1"/>
    </source>
</evidence>
<evidence type="ECO:0000256" key="5">
    <source>
        <dbReference type="ARBA" id="ARBA00023212"/>
    </source>
</evidence>
<comment type="similarity">
    <text evidence="2 6">Belongs to the TUBGCP family.</text>
</comment>
<dbReference type="GO" id="GO:0051225">
    <property type="term" value="P:spindle assembly"/>
    <property type="evidence" value="ECO:0007669"/>
    <property type="project" value="TreeGrafter"/>
</dbReference>
<feature type="compositionally biased region" description="Acidic residues" evidence="7">
    <location>
        <begin position="574"/>
        <end position="590"/>
    </location>
</feature>
<dbReference type="Pfam" id="PF04130">
    <property type="entry name" value="GCP_C_terminal"/>
    <property type="match status" value="1"/>
</dbReference>
<dbReference type="GO" id="GO:0031122">
    <property type="term" value="P:cytoplasmic microtubule organization"/>
    <property type="evidence" value="ECO:0007669"/>
    <property type="project" value="TreeGrafter"/>
</dbReference>
<accession>A0A0B7JUE9</accession>
<gene>
    <name evidence="10" type="ORF">BN869_000002171_1</name>
</gene>
<dbReference type="Pfam" id="PF17681">
    <property type="entry name" value="GCP_N_terminal"/>
    <property type="match status" value="1"/>
</dbReference>
<reference evidence="10" key="1">
    <citation type="submission" date="2015-01" db="EMBL/GenBank/DDBJ databases">
        <authorList>
            <person name="Durling Mikael"/>
        </authorList>
    </citation>
    <scope>NUCLEOTIDE SEQUENCE</scope>
</reference>
<dbReference type="EMBL" id="CDPU01000004">
    <property type="protein sequence ID" value="CEO46116.1"/>
    <property type="molecule type" value="Genomic_DNA"/>
</dbReference>
<dbReference type="PANTHER" id="PTHR19302">
    <property type="entry name" value="GAMMA TUBULIN COMPLEX PROTEIN"/>
    <property type="match status" value="1"/>
</dbReference>
<dbReference type="GO" id="GO:0051321">
    <property type="term" value="P:meiotic cell cycle"/>
    <property type="evidence" value="ECO:0007669"/>
    <property type="project" value="TreeGrafter"/>
</dbReference>
<feature type="region of interest" description="Disordered" evidence="7">
    <location>
        <begin position="552"/>
        <end position="622"/>
    </location>
</feature>
<keyword evidence="4 6" id="KW-0493">Microtubule</keyword>
<protein>
    <recommendedName>
        <fullName evidence="6">Spindle pole body component</fullName>
    </recommendedName>
</protein>
<feature type="domain" description="Gamma tubulin complex component protein N-terminal" evidence="9">
    <location>
        <begin position="2"/>
        <end position="295"/>
    </location>
</feature>
<dbReference type="PANTHER" id="PTHR19302:SF27">
    <property type="entry name" value="GAMMA-TUBULIN COMPLEX COMPONENT 4"/>
    <property type="match status" value="1"/>
</dbReference>
<dbReference type="GO" id="GO:0007020">
    <property type="term" value="P:microtubule nucleation"/>
    <property type="evidence" value="ECO:0007669"/>
    <property type="project" value="InterPro"/>
</dbReference>
<evidence type="ECO:0000259" key="9">
    <source>
        <dbReference type="Pfam" id="PF17681"/>
    </source>
</evidence>
<feature type="compositionally biased region" description="Low complexity" evidence="7">
    <location>
        <begin position="552"/>
        <end position="561"/>
    </location>
</feature>
<feature type="compositionally biased region" description="Basic and acidic residues" evidence="7">
    <location>
        <begin position="602"/>
        <end position="611"/>
    </location>
</feature>
<dbReference type="AlphaFoldDB" id="A0A0B7JUE9"/>
<feature type="domain" description="Gamma tubulin complex component C-terminal" evidence="8">
    <location>
        <begin position="305"/>
        <end position="775"/>
    </location>
</feature>
<dbReference type="GO" id="GO:0051011">
    <property type="term" value="F:microtubule minus-end binding"/>
    <property type="evidence" value="ECO:0007669"/>
    <property type="project" value="TreeGrafter"/>
</dbReference>
<dbReference type="GO" id="GO:0044732">
    <property type="term" value="C:mitotic spindle pole body"/>
    <property type="evidence" value="ECO:0007669"/>
    <property type="project" value="TreeGrafter"/>
</dbReference>
<dbReference type="GO" id="GO:0043015">
    <property type="term" value="F:gamma-tubulin binding"/>
    <property type="evidence" value="ECO:0007669"/>
    <property type="project" value="InterPro"/>
</dbReference>
<sequence length="783" mass="87256">MLHEILLSLSGHPSPLLRSAPTSSESYSHAGITPPERELLAQIAHLSELHVKLMTSTADVASQHPSAVCRAVATAIDSIHLHAFQRKVLEVERGILNNDTEYVGAYNIVPLTTVVAEFTPWTRRIEWLWELVKFITSRGSDGSTCHAAKIMNHLRSEIQSGHRDIEETALSLVTTAESAWLKQVSAWILYGRLPSFGGSDFFVQKARVAGGDEFHSVPRFLPSFVSPKAALSMLFIGRSLNHVRVKSSIDSELRGLDHLSSKLRELSSLSFPLDSATFSRTITSIRLSLSENTLQKILPLSKVIEMLQLLREFFLLRRGEFAMALTHEADDKLRERWKAAENLAHEQGGVSLRGITVKEGEVAAVLARTWAFLASMQGQHADEDEQLELARDLLRLHLVKSEAPSPLAPGPGLRVKVIKTLNSSPFRTLLFTVPATLSMQLPSPLDMVFSPADLYLYSCINSYLLSMRRAHIRLTNLWKISSLRRHHPAPSGADEMTVELRERWSARTTSMRSSWTTASAAIFLLAETEAFLQTDIVEALWVHFHAWLTSSSANTNTTTSTPGQDSENRRDGTDGADELEEESDEEDDIWLQDSQPPSRSRNQREQRDTKPAPKSHPPHDPQSLATAHALYLRTLAHRILLTEVTFTEALYSLLVHVDHLVAHTHRLHSIFIALDLESDAGVVDAFVDLHSEEAEVTALLRGVERKVQRGIGDVVSALRSLENDPEFIAAWEGDDTSRDEAASDEHDMSFGDDTLGYRPPRLGSITRLLMKLDFGTWLGPQSD</sequence>